<gene>
    <name evidence="1" type="ORF">SD10_02535</name>
</gene>
<dbReference type="HOGENOM" id="CLU_1065209_0_0_10"/>
<organism evidence="1 2">
    <name type="scientific">Spirosoma radiotolerans</name>
    <dbReference type="NCBI Taxonomy" id="1379870"/>
    <lineage>
        <taxon>Bacteria</taxon>
        <taxon>Pseudomonadati</taxon>
        <taxon>Bacteroidota</taxon>
        <taxon>Cytophagia</taxon>
        <taxon>Cytophagales</taxon>
        <taxon>Cytophagaceae</taxon>
        <taxon>Spirosoma</taxon>
    </lineage>
</organism>
<name>A0A0E3VAL5_9BACT</name>
<protein>
    <submittedName>
        <fullName evidence="1">Uncharacterized protein</fullName>
    </submittedName>
</protein>
<sequence length="261" mass="28173">MIRNGGRRSWLGWLRISFLSLSALLITSVLKAQGSFCPSITNASPTSLTVCTESAIDKLEVSTTVLPSDTIQFVRFDTYQANPYAERGGVPVGEVMPGQGKATLRNVIFPAHFDLPDRIYYVYARLKTASADPNCTPFALITVFIRANPMASVVIKEATCYATETQRDGQVSITGYQPTETYEMAVNGTFSGRGSAIPADGVIVGGISRTGIPKTYTVRIYNSLGCYADRSTTMTNALCTCANTHCVPIVIVKVKSGRVSK</sequence>
<dbReference type="KEGG" id="srd:SD10_02535"/>
<dbReference type="Proteomes" id="UP000033054">
    <property type="component" value="Chromosome"/>
</dbReference>
<dbReference type="EMBL" id="CP010429">
    <property type="protein sequence ID" value="AKD58286.1"/>
    <property type="molecule type" value="Genomic_DNA"/>
</dbReference>
<reference evidence="1 2" key="1">
    <citation type="journal article" date="2014" name="Curr. Microbiol.">
        <title>Spirosoma radiotolerans sp. nov., a gamma-radiation-resistant bacterium isolated from gamma ray-irradiated soil.</title>
        <authorList>
            <person name="Lee J.J."/>
            <person name="Srinivasan S."/>
            <person name="Lim S."/>
            <person name="Joe M."/>
            <person name="Im S."/>
            <person name="Bae S.I."/>
            <person name="Park K.R."/>
            <person name="Han J.H."/>
            <person name="Park S.H."/>
            <person name="Joo B.M."/>
            <person name="Park S.J."/>
            <person name="Kim M.K."/>
        </authorList>
    </citation>
    <scope>NUCLEOTIDE SEQUENCE [LARGE SCALE GENOMIC DNA]</scope>
    <source>
        <strain evidence="1 2">DG5A</strain>
    </source>
</reference>
<proteinExistence type="predicted"/>
<keyword evidence="2" id="KW-1185">Reference proteome</keyword>
<evidence type="ECO:0000313" key="2">
    <source>
        <dbReference type="Proteomes" id="UP000033054"/>
    </source>
</evidence>
<dbReference type="PATRIC" id="fig|1379870.5.peg.563"/>
<accession>A0A0E3VAL5</accession>
<evidence type="ECO:0000313" key="1">
    <source>
        <dbReference type="EMBL" id="AKD58286.1"/>
    </source>
</evidence>
<dbReference type="AlphaFoldDB" id="A0A0E3VAL5"/>